<evidence type="ECO:0000256" key="5">
    <source>
        <dbReference type="ARBA" id="ARBA00022840"/>
    </source>
</evidence>
<organism evidence="8 9">
    <name type="scientific">Falsigemmobacter faecalis</name>
    <dbReference type="NCBI Taxonomy" id="2488730"/>
    <lineage>
        <taxon>Bacteria</taxon>
        <taxon>Pseudomonadati</taxon>
        <taxon>Pseudomonadota</taxon>
        <taxon>Alphaproteobacteria</taxon>
        <taxon>Rhodobacterales</taxon>
        <taxon>Paracoccaceae</taxon>
        <taxon>Falsigemmobacter</taxon>
    </lineage>
</organism>
<keyword evidence="9" id="KW-1185">Reference proteome</keyword>
<comment type="function">
    <text evidence="7">Catalyzes the specific phosphorylation of the 3-hydroxyl group of shikimic acid using ATP as a cosubstrate.</text>
</comment>
<gene>
    <name evidence="7" type="primary">aroK</name>
    <name evidence="8" type="ORF">EG244_06560</name>
</gene>
<evidence type="ECO:0000313" key="8">
    <source>
        <dbReference type="EMBL" id="RRH76413.1"/>
    </source>
</evidence>
<dbReference type="CDD" id="cd00464">
    <property type="entry name" value="SK"/>
    <property type="match status" value="1"/>
</dbReference>
<dbReference type="InterPro" id="IPR027417">
    <property type="entry name" value="P-loop_NTPase"/>
</dbReference>
<dbReference type="GO" id="GO:0009073">
    <property type="term" value="P:aromatic amino acid family biosynthetic process"/>
    <property type="evidence" value="ECO:0007669"/>
    <property type="project" value="UniProtKB-KW"/>
</dbReference>
<evidence type="ECO:0000256" key="3">
    <source>
        <dbReference type="ARBA" id="ARBA00022741"/>
    </source>
</evidence>
<keyword evidence="7" id="KW-0963">Cytoplasm</keyword>
<keyword evidence="5 7" id="KW-0067">ATP-binding</keyword>
<dbReference type="PANTHER" id="PTHR21087">
    <property type="entry name" value="SHIKIMATE KINASE"/>
    <property type="match status" value="1"/>
</dbReference>
<keyword evidence="1 7" id="KW-0028">Amino-acid biosynthesis</keyword>
<feature type="binding site" evidence="7">
    <location>
        <position position="84"/>
    </location>
    <ligand>
        <name>substrate</name>
    </ligand>
</feature>
<keyword evidence="3 7" id="KW-0547">Nucleotide-binding</keyword>
<keyword evidence="6 7" id="KW-0057">Aromatic amino acid biosynthesis</keyword>
<comment type="similarity">
    <text evidence="7">Belongs to the shikimate kinase family.</text>
</comment>
<dbReference type="AlphaFoldDB" id="A0A3P3DQ69"/>
<dbReference type="InterPro" id="IPR000623">
    <property type="entry name" value="Shikimate_kinase/TSH1"/>
</dbReference>
<dbReference type="GO" id="GO:0004765">
    <property type="term" value="F:shikimate kinase activity"/>
    <property type="evidence" value="ECO:0007669"/>
    <property type="project" value="UniProtKB-UniRule"/>
</dbReference>
<name>A0A3P3DQ69_9RHOB</name>
<comment type="subunit">
    <text evidence="7">Monomer.</text>
</comment>
<reference evidence="8 9" key="1">
    <citation type="submission" date="2018-11" db="EMBL/GenBank/DDBJ databases">
        <title>Gemmobacter sp. nov., YIM 102744-1 draft genome.</title>
        <authorList>
            <person name="Li G."/>
            <person name="Jiang Y."/>
        </authorList>
    </citation>
    <scope>NUCLEOTIDE SEQUENCE [LARGE SCALE GENOMIC DNA]</scope>
    <source>
        <strain evidence="8 9">YIM 102744-1</strain>
    </source>
</reference>
<dbReference type="HAMAP" id="MF_00109">
    <property type="entry name" value="Shikimate_kinase"/>
    <property type="match status" value="1"/>
</dbReference>
<dbReference type="NCBIfam" id="NF010552">
    <property type="entry name" value="PRK13946.1"/>
    <property type="match status" value="1"/>
</dbReference>
<protein>
    <recommendedName>
        <fullName evidence="7">Shikimate kinase</fullName>
        <shortName evidence="7">SK</shortName>
        <ecNumber evidence="7">2.7.1.71</ecNumber>
    </recommendedName>
</protein>
<comment type="cofactor">
    <cofactor evidence="7">
        <name>Mg(2+)</name>
        <dbReference type="ChEBI" id="CHEBI:18420"/>
    </cofactor>
    <text evidence="7">Binds 1 Mg(2+) ion per subunit.</text>
</comment>
<dbReference type="GO" id="GO:0009423">
    <property type="term" value="P:chorismate biosynthetic process"/>
    <property type="evidence" value="ECO:0007669"/>
    <property type="project" value="UniProtKB-UniRule"/>
</dbReference>
<evidence type="ECO:0000256" key="1">
    <source>
        <dbReference type="ARBA" id="ARBA00022605"/>
    </source>
</evidence>
<dbReference type="PANTHER" id="PTHR21087:SF16">
    <property type="entry name" value="SHIKIMATE KINASE 1, CHLOROPLASTIC"/>
    <property type="match status" value="1"/>
</dbReference>
<dbReference type="PRINTS" id="PR01100">
    <property type="entry name" value="SHIKIMTKNASE"/>
</dbReference>
<dbReference type="GO" id="GO:0008652">
    <property type="term" value="P:amino acid biosynthetic process"/>
    <property type="evidence" value="ECO:0007669"/>
    <property type="project" value="UniProtKB-KW"/>
</dbReference>
<dbReference type="Pfam" id="PF01202">
    <property type="entry name" value="SKI"/>
    <property type="match status" value="1"/>
</dbReference>
<comment type="catalytic activity">
    <reaction evidence="7">
        <text>shikimate + ATP = 3-phosphoshikimate + ADP + H(+)</text>
        <dbReference type="Rhea" id="RHEA:13121"/>
        <dbReference type="ChEBI" id="CHEBI:15378"/>
        <dbReference type="ChEBI" id="CHEBI:30616"/>
        <dbReference type="ChEBI" id="CHEBI:36208"/>
        <dbReference type="ChEBI" id="CHEBI:145989"/>
        <dbReference type="ChEBI" id="CHEBI:456216"/>
        <dbReference type="EC" id="2.7.1.71"/>
    </reaction>
</comment>
<comment type="caution">
    <text evidence="8">The sequence shown here is derived from an EMBL/GenBank/DDBJ whole genome shotgun (WGS) entry which is preliminary data.</text>
</comment>
<proteinExistence type="inferred from homology"/>
<evidence type="ECO:0000256" key="6">
    <source>
        <dbReference type="ARBA" id="ARBA00023141"/>
    </source>
</evidence>
<feature type="binding site" evidence="7">
    <location>
        <position position="122"/>
    </location>
    <ligand>
        <name>ATP</name>
        <dbReference type="ChEBI" id="CHEBI:30616"/>
    </ligand>
</feature>
<dbReference type="Gene3D" id="3.40.50.300">
    <property type="entry name" value="P-loop containing nucleotide triphosphate hydrolases"/>
    <property type="match status" value="1"/>
</dbReference>
<evidence type="ECO:0000313" key="9">
    <source>
        <dbReference type="Proteomes" id="UP000282125"/>
    </source>
</evidence>
<feature type="binding site" evidence="7">
    <location>
        <position position="141"/>
    </location>
    <ligand>
        <name>substrate</name>
    </ligand>
</feature>
<feature type="binding site" evidence="7">
    <location>
        <position position="38"/>
    </location>
    <ligand>
        <name>substrate</name>
    </ligand>
</feature>
<dbReference type="GO" id="GO:0005524">
    <property type="term" value="F:ATP binding"/>
    <property type="evidence" value="ECO:0007669"/>
    <property type="project" value="UniProtKB-UniRule"/>
</dbReference>
<dbReference type="GO" id="GO:0005829">
    <property type="term" value="C:cytosol"/>
    <property type="evidence" value="ECO:0007669"/>
    <property type="project" value="TreeGrafter"/>
</dbReference>
<feature type="binding site" evidence="7">
    <location>
        <begin position="16"/>
        <end position="21"/>
    </location>
    <ligand>
        <name>ATP</name>
        <dbReference type="ChEBI" id="CHEBI:30616"/>
    </ligand>
</feature>
<feature type="binding site" evidence="7">
    <location>
        <position position="20"/>
    </location>
    <ligand>
        <name>Mg(2+)</name>
        <dbReference type="ChEBI" id="CHEBI:18420"/>
    </ligand>
</feature>
<comment type="subcellular location">
    <subcellularLocation>
        <location evidence="7">Cytoplasm</location>
    </subcellularLocation>
</comment>
<keyword evidence="7" id="KW-0479">Metal-binding</keyword>
<keyword evidence="7" id="KW-0460">Magnesium</keyword>
<dbReference type="Proteomes" id="UP000282125">
    <property type="component" value="Unassembled WGS sequence"/>
</dbReference>
<dbReference type="GO" id="GO:0000287">
    <property type="term" value="F:magnesium ion binding"/>
    <property type="evidence" value="ECO:0007669"/>
    <property type="project" value="UniProtKB-UniRule"/>
</dbReference>
<sequence>MKWRLRKTVVLVGMMGAGKTAVGTQLARMLQVPFRDSDDEIVKAANMSIAEIFTRDGEAFFRQKESQVIARLLADAPSILSTGGGAYMAQSNRDEIKAGGVAVWLRADVDLLWNRVRHRNNRPLLRTANPYETLRTLYAEREPVYARAELIVDSEHGLSIDATAQRVVEALSTRADVLERI</sequence>
<accession>A0A3P3DQ69</accession>
<dbReference type="EC" id="2.7.1.71" evidence="7"/>
<dbReference type="InterPro" id="IPR031322">
    <property type="entry name" value="Shikimate/glucono_kinase"/>
</dbReference>
<evidence type="ECO:0000256" key="7">
    <source>
        <dbReference type="HAMAP-Rule" id="MF_00109"/>
    </source>
</evidence>
<keyword evidence="4 7" id="KW-0418">Kinase</keyword>
<dbReference type="OrthoDB" id="9800332at2"/>
<comment type="pathway">
    <text evidence="7">Metabolic intermediate biosynthesis; chorismate biosynthesis; chorismate from D-erythrose 4-phosphate and phosphoenolpyruvate: step 5/7.</text>
</comment>
<evidence type="ECO:0000256" key="2">
    <source>
        <dbReference type="ARBA" id="ARBA00022679"/>
    </source>
</evidence>
<dbReference type="SUPFAM" id="SSF52540">
    <property type="entry name" value="P-loop containing nucleoside triphosphate hydrolases"/>
    <property type="match status" value="1"/>
</dbReference>
<keyword evidence="2 7" id="KW-0808">Transferase</keyword>
<dbReference type="EMBL" id="RRAZ01000007">
    <property type="protein sequence ID" value="RRH76413.1"/>
    <property type="molecule type" value="Genomic_DNA"/>
</dbReference>
<evidence type="ECO:0000256" key="4">
    <source>
        <dbReference type="ARBA" id="ARBA00022777"/>
    </source>
</evidence>
<comment type="caution">
    <text evidence="7">Lacks conserved residue(s) required for the propagation of feature annotation.</text>
</comment>
<feature type="binding site" evidence="7">
    <location>
        <position position="62"/>
    </location>
    <ligand>
        <name>substrate</name>
    </ligand>
</feature>
<dbReference type="UniPathway" id="UPA00053">
    <property type="reaction ID" value="UER00088"/>
</dbReference>